<dbReference type="PANTHER" id="PTHR45752">
    <property type="entry name" value="LEUCINE-RICH REPEAT-CONTAINING"/>
    <property type="match status" value="1"/>
</dbReference>
<evidence type="ECO:0000256" key="1">
    <source>
        <dbReference type="ARBA" id="ARBA00022614"/>
    </source>
</evidence>
<organism evidence="6 7">
    <name type="scientific">Vitis vinifera</name>
    <name type="common">Grape</name>
    <dbReference type="NCBI Taxonomy" id="29760"/>
    <lineage>
        <taxon>Eukaryota</taxon>
        <taxon>Viridiplantae</taxon>
        <taxon>Streptophyta</taxon>
        <taxon>Embryophyta</taxon>
        <taxon>Tracheophyta</taxon>
        <taxon>Spermatophyta</taxon>
        <taxon>Magnoliopsida</taxon>
        <taxon>eudicotyledons</taxon>
        <taxon>Gunneridae</taxon>
        <taxon>Pentapetalae</taxon>
        <taxon>rosids</taxon>
        <taxon>Vitales</taxon>
        <taxon>Vitaceae</taxon>
        <taxon>Viteae</taxon>
        <taxon>Vitis</taxon>
    </lineage>
</organism>
<accession>A0A438IE66</accession>
<gene>
    <name evidence="6" type="primary">RPS4_19</name>
    <name evidence="6" type="ORF">CK203_040036</name>
</gene>
<sequence length="445" mass="50576">MGSLRYLFLDGVAIKGLPCSISHLTQLDYLCLKNCRNLRSLPNTIGHLTRLSTLNLEECRNLRSLPNTICGLKSLKTLGLDSCSSVEAFPEIMEDMEHLEELNLCGTDISELPSSIEHLRGLWHLQLNKCEKLVSLPNSIGNLTCLVRLCVSNCSKLRNFPNNLRSLHCCLRDLDLGGCNLMEGEIPSDLWCLSSLKFLNLSGNHIRCVPVGIIQLSRLFTLFVNHCPMLEEIGELPSSLGWIRAHGCPCLETETFSSLLWSSLLKCFKSPIQLADWRFVVPGRNGIPEWVRHQRMGCEVGIELPMNWYEDNNFLGFALFFHHVPLDDDECEIAEGSLPHYEWTISHGDHSQQLEKISFYSKCCYDSGSTSDPAIWVTYFPQINIPCEYRSRRWNNFKAHFHTPIGVGSFKCGDNACFKVKRLWDAFLVRPRSDPLASAIKRKPW</sequence>
<evidence type="ECO:0000313" key="6">
    <source>
        <dbReference type="EMBL" id="RVW95050.1"/>
    </source>
</evidence>
<comment type="caution">
    <text evidence="6">The sequence shown here is derived from an EMBL/GenBank/DDBJ whole genome shotgun (WGS) entry which is preliminary data.</text>
</comment>
<evidence type="ECO:0000313" key="7">
    <source>
        <dbReference type="Proteomes" id="UP000288805"/>
    </source>
</evidence>
<proteinExistence type="predicted"/>
<dbReference type="AlphaFoldDB" id="A0A438IE66"/>
<feature type="domain" description="C-JID" evidence="4">
    <location>
        <begin position="285"/>
        <end position="320"/>
    </location>
</feature>
<protein>
    <submittedName>
        <fullName evidence="6">Inactive disease resistance protein RPS4</fullName>
    </submittedName>
</protein>
<dbReference type="InterPro" id="IPR050715">
    <property type="entry name" value="LRR-SigEffector_domain"/>
</dbReference>
<dbReference type="EMBL" id="QGNW01000117">
    <property type="protein sequence ID" value="RVW95050.1"/>
    <property type="molecule type" value="Genomic_DNA"/>
</dbReference>
<keyword evidence="1" id="KW-0433">Leucine-rich repeat</keyword>
<feature type="domain" description="Disease resistance protein RPS4B/Roq1-like leucine-rich repeats" evidence="5">
    <location>
        <begin position="72"/>
        <end position="252"/>
    </location>
</feature>
<dbReference type="SMART" id="SM00369">
    <property type="entry name" value="LRR_TYP"/>
    <property type="match status" value="3"/>
</dbReference>
<evidence type="ECO:0000256" key="3">
    <source>
        <dbReference type="ARBA" id="ARBA00022821"/>
    </source>
</evidence>
<name>A0A438IE66_VITVI</name>
<dbReference type="InterPro" id="IPR001611">
    <property type="entry name" value="Leu-rich_rpt"/>
</dbReference>
<dbReference type="InterPro" id="IPR045344">
    <property type="entry name" value="C-JID"/>
</dbReference>
<dbReference type="SUPFAM" id="SSF52058">
    <property type="entry name" value="L domain-like"/>
    <property type="match status" value="1"/>
</dbReference>
<evidence type="ECO:0000259" key="5">
    <source>
        <dbReference type="Pfam" id="PF23286"/>
    </source>
</evidence>
<dbReference type="Proteomes" id="UP000288805">
    <property type="component" value="Unassembled WGS sequence"/>
</dbReference>
<dbReference type="PROSITE" id="PS51450">
    <property type="entry name" value="LRR"/>
    <property type="match status" value="1"/>
</dbReference>
<keyword evidence="3" id="KW-0611">Plant defense</keyword>
<dbReference type="InterPro" id="IPR058546">
    <property type="entry name" value="RPS4B/Roq1-like_LRR"/>
</dbReference>
<keyword evidence="2" id="KW-0677">Repeat</keyword>
<dbReference type="InterPro" id="IPR032675">
    <property type="entry name" value="LRR_dom_sf"/>
</dbReference>
<dbReference type="Gene3D" id="3.80.10.10">
    <property type="entry name" value="Ribonuclease Inhibitor"/>
    <property type="match status" value="2"/>
</dbReference>
<dbReference type="Pfam" id="PF20160">
    <property type="entry name" value="C-JID"/>
    <property type="match status" value="1"/>
</dbReference>
<evidence type="ECO:0000256" key="2">
    <source>
        <dbReference type="ARBA" id="ARBA00022737"/>
    </source>
</evidence>
<dbReference type="PANTHER" id="PTHR45752:SF171">
    <property type="entry name" value="TMV RESISTANCE PROTEIN N-LIKE"/>
    <property type="match status" value="1"/>
</dbReference>
<evidence type="ECO:0000259" key="4">
    <source>
        <dbReference type="Pfam" id="PF20160"/>
    </source>
</evidence>
<dbReference type="Pfam" id="PF23286">
    <property type="entry name" value="LRR_13"/>
    <property type="match status" value="1"/>
</dbReference>
<dbReference type="OrthoDB" id="1435371at2759"/>
<reference evidence="6 7" key="1">
    <citation type="journal article" date="2018" name="PLoS Genet.">
        <title>Population sequencing reveals clonal diversity and ancestral inbreeding in the grapevine cultivar Chardonnay.</title>
        <authorList>
            <person name="Roach M.J."/>
            <person name="Johnson D.L."/>
            <person name="Bohlmann J."/>
            <person name="van Vuuren H.J."/>
            <person name="Jones S.J."/>
            <person name="Pretorius I.S."/>
            <person name="Schmidt S.A."/>
            <person name="Borneman A.R."/>
        </authorList>
    </citation>
    <scope>NUCLEOTIDE SEQUENCE [LARGE SCALE GENOMIC DNA]</scope>
    <source>
        <strain evidence="7">cv. Chardonnay</strain>
        <tissue evidence="6">Leaf</tissue>
    </source>
</reference>
<dbReference type="InterPro" id="IPR003591">
    <property type="entry name" value="Leu-rich_rpt_typical-subtyp"/>
</dbReference>